<feature type="region of interest" description="Disordered" evidence="1">
    <location>
        <begin position="156"/>
        <end position="184"/>
    </location>
</feature>
<feature type="region of interest" description="Disordered" evidence="1">
    <location>
        <begin position="39"/>
        <end position="63"/>
    </location>
</feature>
<comment type="caution">
    <text evidence="2">The sequence shown here is derived from an EMBL/GenBank/DDBJ whole genome shotgun (WGS) entry which is preliminary data.</text>
</comment>
<protein>
    <submittedName>
        <fullName evidence="2">Uncharacterized protein</fullName>
    </submittedName>
</protein>
<dbReference type="Proteomes" id="UP001221757">
    <property type="component" value="Unassembled WGS sequence"/>
</dbReference>
<gene>
    <name evidence="2" type="ORF">B0H17DRAFT_1185701</name>
</gene>
<dbReference type="EMBL" id="JARKIE010000283">
    <property type="protein sequence ID" value="KAJ7658059.1"/>
    <property type="molecule type" value="Genomic_DNA"/>
</dbReference>
<evidence type="ECO:0000313" key="3">
    <source>
        <dbReference type="Proteomes" id="UP001221757"/>
    </source>
</evidence>
<feature type="compositionally biased region" description="Low complexity" evidence="1">
    <location>
        <begin position="163"/>
        <end position="176"/>
    </location>
</feature>
<reference evidence="2" key="1">
    <citation type="submission" date="2023-03" db="EMBL/GenBank/DDBJ databases">
        <title>Massive genome expansion in bonnet fungi (Mycena s.s.) driven by repeated elements and novel gene families across ecological guilds.</title>
        <authorList>
            <consortium name="Lawrence Berkeley National Laboratory"/>
            <person name="Harder C.B."/>
            <person name="Miyauchi S."/>
            <person name="Viragh M."/>
            <person name="Kuo A."/>
            <person name="Thoen E."/>
            <person name="Andreopoulos B."/>
            <person name="Lu D."/>
            <person name="Skrede I."/>
            <person name="Drula E."/>
            <person name="Henrissat B."/>
            <person name="Morin E."/>
            <person name="Kohler A."/>
            <person name="Barry K."/>
            <person name="LaButti K."/>
            <person name="Morin E."/>
            <person name="Salamov A."/>
            <person name="Lipzen A."/>
            <person name="Mereny Z."/>
            <person name="Hegedus B."/>
            <person name="Baldrian P."/>
            <person name="Stursova M."/>
            <person name="Weitz H."/>
            <person name="Taylor A."/>
            <person name="Grigoriev I.V."/>
            <person name="Nagy L.G."/>
            <person name="Martin F."/>
            <person name="Kauserud H."/>
        </authorList>
    </citation>
    <scope>NUCLEOTIDE SEQUENCE</scope>
    <source>
        <strain evidence="2">CBHHK067</strain>
    </source>
</reference>
<accession>A0AAD7G5L0</accession>
<dbReference type="AlphaFoldDB" id="A0AAD7G5L0"/>
<name>A0AAD7G5L0_MYCRO</name>
<organism evidence="2 3">
    <name type="scientific">Mycena rosella</name>
    <name type="common">Pink bonnet</name>
    <name type="synonym">Agaricus rosellus</name>
    <dbReference type="NCBI Taxonomy" id="1033263"/>
    <lineage>
        <taxon>Eukaryota</taxon>
        <taxon>Fungi</taxon>
        <taxon>Dikarya</taxon>
        <taxon>Basidiomycota</taxon>
        <taxon>Agaricomycotina</taxon>
        <taxon>Agaricomycetes</taxon>
        <taxon>Agaricomycetidae</taxon>
        <taxon>Agaricales</taxon>
        <taxon>Marasmiineae</taxon>
        <taxon>Mycenaceae</taxon>
        <taxon>Mycena</taxon>
    </lineage>
</organism>
<evidence type="ECO:0000256" key="1">
    <source>
        <dbReference type="SAM" id="MobiDB-lite"/>
    </source>
</evidence>
<evidence type="ECO:0000313" key="2">
    <source>
        <dbReference type="EMBL" id="KAJ7658059.1"/>
    </source>
</evidence>
<proteinExistence type="predicted"/>
<sequence>MPVAVIVDRAAAFHLSSWLHPPVLPLPSRQIQTFPPHVTPLLNPRPPSSIDTESVKETPRRVSTASTAMPGSLWIDARGFPQIHRSLPPSTSGPPKKYSVFFVQLSWGLGLHFRRFLPSSPVRSSSRSEMDNGDVSSGFSTIGGESSFALLECAPRNTSKPESPLSSPRGSSPGSLDQEPKAGLPDATFSRQLERVDLGPGASVGLIQQSQGFLVARTQLRLPLLLLHAYSFAAPSPRTIATFSALEQHRSRFTTQISRTPSPVYTIAPRFALSSYTLPASYPLLLFPPILAPSLSEGSVVRGGQPPRHILHLLPRAPCRDYAADAHLVIAVHADVVGDNGLRGGGLFNLLHGAKNSKITTSFQPTSSTQLLISSETTIGPMIRERLQELISQDTRLWVRYLLPDTRPPEIIGQQLSADSQDPGFKGRPWPGARCLRTTHRAVVSRPSSP</sequence>
<keyword evidence="3" id="KW-1185">Reference proteome</keyword>